<dbReference type="eggNOG" id="COG1002">
    <property type="taxonomic scope" value="Bacteria"/>
</dbReference>
<organism evidence="10 11">
    <name type="scientific">Actinomyces urogenitalis DSM 15434</name>
    <dbReference type="NCBI Taxonomy" id="525246"/>
    <lineage>
        <taxon>Bacteria</taxon>
        <taxon>Bacillati</taxon>
        <taxon>Actinomycetota</taxon>
        <taxon>Actinomycetes</taxon>
        <taxon>Actinomycetales</taxon>
        <taxon>Actinomycetaceae</taxon>
        <taxon>Actinomyces</taxon>
    </lineage>
</organism>
<dbReference type="REBASE" id="29474">
    <property type="entry name" value="Aur15434ORF905P"/>
</dbReference>
<dbReference type="Pfam" id="PF20465">
    <property type="entry name" value="MmeI_hel"/>
    <property type="match status" value="1"/>
</dbReference>
<dbReference type="AlphaFoldDB" id="C0W4W1"/>
<dbReference type="HOGENOM" id="CLU_005831_3_0_11"/>
<feature type="domain" description="MmeI-like target recognition" evidence="7">
    <location>
        <begin position="648"/>
        <end position="852"/>
    </location>
</feature>
<dbReference type="InterPro" id="IPR046820">
    <property type="entry name" value="MmeI_TRD"/>
</dbReference>
<keyword evidence="11" id="KW-1185">Reference proteome</keyword>
<dbReference type="InterPro" id="IPR046819">
    <property type="entry name" value="MmeI_hel"/>
</dbReference>
<dbReference type="GO" id="GO:0032259">
    <property type="term" value="P:methylation"/>
    <property type="evidence" value="ECO:0007669"/>
    <property type="project" value="UniProtKB-KW"/>
</dbReference>
<evidence type="ECO:0000259" key="7">
    <source>
        <dbReference type="Pfam" id="PF20466"/>
    </source>
</evidence>
<dbReference type="InterPro" id="IPR046818">
    <property type="entry name" value="MmeI_C"/>
</dbReference>
<dbReference type="InterPro" id="IPR046817">
    <property type="entry name" value="MmeI_N"/>
</dbReference>
<comment type="caution">
    <text evidence="10">The sequence shown here is derived from an EMBL/GenBank/DDBJ whole genome shotgun (WGS) entry which is preliminary data.</text>
</comment>
<dbReference type="EC" id="2.1.1.72" evidence="1"/>
<reference evidence="10 11" key="1">
    <citation type="submission" date="2009-01" db="EMBL/GenBank/DDBJ databases">
        <authorList>
            <person name="Qin X."/>
            <person name="Bachman B."/>
            <person name="Battles P."/>
            <person name="Bell A."/>
            <person name="Bess C."/>
            <person name="Bickham C."/>
            <person name="Chaboub L."/>
            <person name="Chen D."/>
            <person name="Coyle M."/>
            <person name="Deiros D.R."/>
            <person name="Dinh H."/>
            <person name="Forbes L."/>
            <person name="Fowler G."/>
            <person name="Francisco L."/>
            <person name="Fu Q."/>
            <person name="Gubbala S."/>
            <person name="Hale W."/>
            <person name="Han Y."/>
            <person name="Hemphill L."/>
            <person name="Highlander S.K."/>
            <person name="Hirani K."/>
            <person name="Hogues M."/>
            <person name="Jackson L."/>
            <person name="Jakkamsetti A."/>
            <person name="Javaid M."/>
            <person name="Jiang H."/>
            <person name="Korchina V."/>
            <person name="Kovar C."/>
            <person name="Lara F."/>
            <person name="Lee S."/>
            <person name="Mata R."/>
            <person name="Mathew T."/>
            <person name="Moen C."/>
            <person name="Morales K."/>
            <person name="Munidasa M."/>
            <person name="Nazareth L."/>
            <person name="Ngo R."/>
            <person name="Nguyen L."/>
            <person name="Okwuonu G."/>
            <person name="Ongeri F."/>
            <person name="Patil S."/>
            <person name="Petrosino J."/>
            <person name="Pham C."/>
            <person name="Pham P."/>
            <person name="Pu L.-L."/>
            <person name="Puazo M."/>
            <person name="Raj R."/>
            <person name="Reid J."/>
            <person name="Rouhana J."/>
            <person name="Saada N."/>
            <person name="Shang Y."/>
            <person name="Simmons D."/>
            <person name="Thornton R."/>
            <person name="Warren J."/>
            <person name="Weissenberger G."/>
            <person name="Zhang J."/>
            <person name="Zhang L."/>
            <person name="Zhou C."/>
            <person name="Zhu D."/>
            <person name="Muzny D."/>
            <person name="Worley K."/>
            <person name="Gibbs R."/>
        </authorList>
    </citation>
    <scope>NUCLEOTIDE SEQUENCE [LARGE SCALE GENOMIC DNA]</scope>
    <source>
        <strain evidence="10 11">DSM 15434</strain>
    </source>
</reference>
<evidence type="ECO:0000259" key="6">
    <source>
        <dbReference type="Pfam" id="PF20465"/>
    </source>
</evidence>
<evidence type="ECO:0000259" key="8">
    <source>
        <dbReference type="Pfam" id="PF20467"/>
    </source>
</evidence>
<accession>C0W4W1</accession>
<dbReference type="Gene3D" id="3.40.50.150">
    <property type="entry name" value="Vaccinia Virus protein VP39"/>
    <property type="match status" value="1"/>
</dbReference>
<dbReference type="SUPFAM" id="SSF53335">
    <property type="entry name" value="S-adenosyl-L-methionine-dependent methyltransferases"/>
    <property type="match status" value="1"/>
</dbReference>
<dbReference type="Pfam" id="PF20464">
    <property type="entry name" value="MmeI_N"/>
    <property type="match status" value="1"/>
</dbReference>
<dbReference type="PANTHER" id="PTHR33841:SF1">
    <property type="entry name" value="DNA METHYLTRANSFERASE A"/>
    <property type="match status" value="1"/>
</dbReference>
<sequence length="944" mass="105642">MQQPPPSAERGPHLNERRLAAKAFTQRWDGHGYEKGETQAFWIDLLGSVVGIEGAATAAIFEQKTSAGGFIDVLIPEARTLVEQKASHIDLDKPEPRQGTMVTPYQQAKRYADSLPNPQRPDFIVVCNFECFRVHDLRREDPEHSYISFTLAELAEQYHLLDFLIDPARSRSERERQVSIQAGEVIGQLRDALHEQYRTAGDDRWRDLNVLCVRLVFCLYAEDAGLFPKDAFGTYLHSFSPAQMRQALLDLFTVLNTPSEARSVYLSPELACFPYVNGGLFADPIEIPQLTQEICTLLVHEVSTGVDWSGISPTVFGGVFESTLNPETRRAGGMHYTSPQNIHRVIDPLFLDALTAELEGILADTTVTERTRKTRLRRYQDKLASLTFLDPAAGSGNFLTETFICLRRLENKVLSVLQGPQTALEFEGVGESAIKVQLAQFHGIEINDFAASVARTALWIAELQANAETAEIIQREVEDLPLRDAATIIEGNALDMDWNDLLPASRCSYIMGNPPFIGYSNLTPEQNADRARLFGKVKTVDYVACWYVKAAQYMRGTAIHTAFVSTNSICQGQQVTPIWKPLFNDGVDITFAHRSFVWGNEASDQAHVHVVIVGFSYESPTSKLLFEHNSGASSVREVAHINAYLVDAPDAFIERRSQPLGDVPAMAQGFKPADHGYLILSDTERSTLLDEDPDAVQWVREFSMGAEFIKGQDRYCLWLSDFDLPALTKHPEVRARVDACHSWRLEQTPTGDAFKLANRPHQFRPNGLFRDGTYIAVPAVSSERRHYIPMGFVHNGMIPGNKLYFIPTDRLDIFGILMSRVHNAWMRVVAGRLKSDYNYANTIVYNTLVWPDATDTQRAEIEHCAQAVLDARAQYEGASLADLYDPDNDFLYPALTAAHRALDLAVEQAYGLSFPAQMGEEERERAIVAHLFALYARATADPSA</sequence>
<dbReference type="Pfam" id="PF20467">
    <property type="entry name" value="MmeI_C"/>
    <property type="match status" value="1"/>
</dbReference>
<evidence type="ECO:0000313" key="10">
    <source>
        <dbReference type="EMBL" id="EEH66215.1"/>
    </source>
</evidence>
<evidence type="ECO:0000313" key="11">
    <source>
        <dbReference type="Proteomes" id="UP000004778"/>
    </source>
</evidence>
<proteinExistence type="predicted"/>
<dbReference type="Proteomes" id="UP000004778">
    <property type="component" value="Unassembled WGS sequence"/>
</dbReference>
<dbReference type="Pfam" id="PF20466">
    <property type="entry name" value="MmeI_TRD"/>
    <property type="match status" value="1"/>
</dbReference>
<protein>
    <recommendedName>
        <fullName evidence="1">site-specific DNA-methyltransferase (adenine-specific)</fullName>
        <ecNumber evidence="1">2.1.1.72</ecNumber>
    </recommendedName>
</protein>
<evidence type="ECO:0000256" key="1">
    <source>
        <dbReference type="ARBA" id="ARBA00011900"/>
    </source>
</evidence>
<feature type="domain" description="MmeI-like N-terminal" evidence="5">
    <location>
        <begin position="21"/>
        <end position="196"/>
    </location>
</feature>
<feature type="domain" description="MmeI-like helicase spacer" evidence="6">
    <location>
        <begin position="207"/>
        <end position="281"/>
    </location>
</feature>
<name>C0W4W1_9ACTO</name>
<gene>
    <name evidence="10" type="ORF">HMPREF0058_0905</name>
</gene>
<evidence type="ECO:0000256" key="4">
    <source>
        <dbReference type="ARBA" id="ARBA00047942"/>
    </source>
</evidence>
<comment type="catalytic activity">
    <reaction evidence="4">
        <text>a 2'-deoxyadenosine in DNA + S-adenosyl-L-methionine = an N(6)-methyl-2'-deoxyadenosine in DNA + S-adenosyl-L-homocysteine + H(+)</text>
        <dbReference type="Rhea" id="RHEA:15197"/>
        <dbReference type="Rhea" id="RHEA-COMP:12418"/>
        <dbReference type="Rhea" id="RHEA-COMP:12419"/>
        <dbReference type="ChEBI" id="CHEBI:15378"/>
        <dbReference type="ChEBI" id="CHEBI:57856"/>
        <dbReference type="ChEBI" id="CHEBI:59789"/>
        <dbReference type="ChEBI" id="CHEBI:90615"/>
        <dbReference type="ChEBI" id="CHEBI:90616"/>
        <dbReference type="EC" id="2.1.1.72"/>
    </reaction>
</comment>
<dbReference type="GO" id="GO:0009007">
    <property type="term" value="F:site-specific DNA-methyltransferase (adenine-specific) activity"/>
    <property type="evidence" value="ECO:0007669"/>
    <property type="project" value="UniProtKB-EC"/>
</dbReference>
<dbReference type="InterPro" id="IPR046816">
    <property type="entry name" value="MmeI_Mtase"/>
</dbReference>
<keyword evidence="2" id="KW-0489">Methyltransferase</keyword>
<dbReference type="Pfam" id="PF20473">
    <property type="entry name" value="MmeI_Mtase"/>
    <property type="match status" value="1"/>
</dbReference>
<dbReference type="RefSeq" id="WP_006547872.1">
    <property type="nucleotide sequence ID" value="NZ_DS999574.1"/>
</dbReference>
<feature type="domain" description="MmeI-like C-terminal" evidence="8">
    <location>
        <begin position="854"/>
        <end position="939"/>
    </location>
</feature>
<evidence type="ECO:0000259" key="9">
    <source>
        <dbReference type="Pfam" id="PF20473"/>
    </source>
</evidence>
<keyword evidence="3" id="KW-0808">Transferase</keyword>
<feature type="domain" description="MmeI-like DNA-methyltransferase" evidence="9">
    <location>
        <begin position="371"/>
        <end position="626"/>
    </location>
</feature>
<dbReference type="EMBL" id="ACFH01000059">
    <property type="protein sequence ID" value="EEH66215.1"/>
    <property type="molecule type" value="Genomic_DNA"/>
</dbReference>
<evidence type="ECO:0000256" key="2">
    <source>
        <dbReference type="ARBA" id="ARBA00022603"/>
    </source>
</evidence>
<dbReference type="OrthoDB" id="4280289at2"/>
<evidence type="ECO:0000256" key="3">
    <source>
        <dbReference type="ARBA" id="ARBA00022679"/>
    </source>
</evidence>
<dbReference type="InterPro" id="IPR029063">
    <property type="entry name" value="SAM-dependent_MTases_sf"/>
</dbReference>
<dbReference type="InterPro" id="IPR050953">
    <property type="entry name" value="N4_N6_ade-DNA_methylase"/>
</dbReference>
<evidence type="ECO:0000259" key="5">
    <source>
        <dbReference type="Pfam" id="PF20464"/>
    </source>
</evidence>
<dbReference type="PANTHER" id="PTHR33841">
    <property type="entry name" value="DNA METHYLTRANSFERASE YEEA-RELATED"/>
    <property type="match status" value="1"/>
</dbReference>